<keyword evidence="3" id="KW-1185">Reference proteome</keyword>
<sequence length="81" mass="8947">MNFDNLSVRQKFAVPLAFVSFLVLLVSIISISNSRFLSTNTETQSAVFTKVLKVIQGSTSQSKKINKVSRSIDKNVGHFAI</sequence>
<dbReference type="AlphaFoldDB" id="A0A918JDC3"/>
<dbReference type="RefSeq" id="WP_189403494.1">
    <property type="nucleotide sequence ID" value="NZ_BMXP01000001.1"/>
</dbReference>
<reference evidence="2" key="2">
    <citation type="submission" date="2020-09" db="EMBL/GenBank/DDBJ databases">
        <authorList>
            <person name="Sun Q."/>
            <person name="Kim S."/>
        </authorList>
    </citation>
    <scope>NUCLEOTIDE SEQUENCE</scope>
    <source>
        <strain evidence="2">KCTC 22164</strain>
    </source>
</reference>
<keyword evidence="1" id="KW-1133">Transmembrane helix</keyword>
<dbReference type="EMBL" id="BMXP01000001">
    <property type="protein sequence ID" value="GGW75641.1"/>
    <property type="molecule type" value="Genomic_DNA"/>
</dbReference>
<dbReference type="Proteomes" id="UP000631300">
    <property type="component" value="Unassembled WGS sequence"/>
</dbReference>
<feature type="transmembrane region" description="Helical" evidence="1">
    <location>
        <begin position="12"/>
        <end position="31"/>
    </location>
</feature>
<comment type="caution">
    <text evidence="2">The sequence shown here is derived from an EMBL/GenBank/DDBJ whole genome shotgun (WGS) entry which is preliminary data.</text>
</comment>
<evidence type="ECO:0000313" key="3">
    <source>
        <dbReference type="Proteomes" id="UP000631300"/>
    </source>
</evidence>
<organism evidence="2 3">
    <name type="scientific">Alteromonas halophila</name>
    <dbReference type="NCBI Taxonomy" id="516698"/>
    <lineage>
        <taxon>Bacteria</taxon>
        <taxon>Pseudomonadati</taxon>
        <taxon>Pseudomonadota</taxon>
        <taxon>Gammaproteobacteria</taxon>
        <taxon>Alteromonadales</taxon>
        <taxon>Alteromonadaceae</taxon>
        <taxon>Alteromonas/Salinimonas group</taxon>
        <taxon>Alteromonas</taxon>
    </lineage>
</organism>
<accession>A0A918JDC3</accession>
<gene>
    <name evidence="2" type="ORF">GCM10007391_04960</name>
</gene>
<evidence type="ECO:0000256" key="1">
    <source>
        <dbReference type="SAM" id="Phobius"/>
    </source>
</evidence>
<keyword evidence="1" id="KW-0472">Membrane</keyword>
<name>A0A918JDC3_9ALTE</name>
<evidence type="ECO:0000313" key="2">
    <source>
        <dbReference type="EMBL" id="GGW75641.1"/>
    </source>
</evidence>
<proteinExistence type="predicted"/>
<reference evidence="2" key="1">
    <citation type="journal article" date="2014" name="Int. J. Syst. Evol. Microbiol.">
        <title>Complete genome sequence of Corynebacterium casei LMG S-19264T (=DSM 44701T), isolated from a smear-ripened cheese.</title>
        <authorList>
            <consortium name="US DOE Joint Genome Institute (JGI-PGF)"/>
            <person name="Walter F."/>
            <person name="Albersmeier A."/>
            <person name="Kalinowski J."/>
            <person name="Ruckert C."/>
        </authorList>
    </citation>
    <scope>NUCLEOTIDE SEQUENCE</scope>
    <source>
        <strain evidence="2">KCTC 22164</strain>
    </source>
</reference>
<keyword evidence="1" id="KW-0812">Transmembrane</keyword>
<protein>
    <submittedName>
        <fullName evidence="2">Uncharacterized protein</fullName>
    </submittedName>
</protein>